<name>A0A3E4LWX4_9FIRM</name>
<dbReference type="Proteomes" id="UP000260793">
    <property type="component" value="Unassembled WGS sequence"/>
</dbReference>
<comment type="caution">
    <text evidence="1">The sequence shown here is derived from an EMBL/GenBank/DDBJ whole genome shotgun (WGS) entry which is preliminary data.</text>
</comment>
<dbReference type="RefSeq" id="WP_117687731.1">
    <property type="nucleotide sequence ID" value="NZ_QSQN01000005.1"/>
</dbReference>
<gene>
    <name evidence="1" type="ORF">DXD17_02755</name>
</gene>
<proteinExistence type="predicted"/>
<reference evidence="1 2" key="1">
    <citation type="submission" date="2018-08" db="EMBL/GenBank/DDBJ databases">
        <title>A genome reference for cultivated species of the human gut microbiota.</title>
        <authorList>
            <person name="Zou Y."/>
            <person name="Xue W."/>
            <person name="Luo G."/>
        </authorList>
    </citation>
    <scope>NUCLEOTIDE SEQUENCE [LARGE SCALE GENOMIC DNA]</scope>
    <source>
        <strain evidence="1 2">TF11-7</strain>
    </source>
</reference>
<sequence length="166" mass="19519">MKYDVTFSCGHTETVEIYGKTEDREKKIAYYGKSGICRKCYEKMMNEKNSENCEEVRMSYREYKENYADRKTKSGSYDKEEKTIVVYVPKKEEKEDSRQVFGKALNAAVKELKKENESAGPEDVMPVMVARELDKMGYTEEKLKKMKDVPETVLKDVLERKENWTK</sequence>
<evidence type="ECO:0000313" key="1">
    <source>
        <dbReference type="EMBL" id="RGK41968.1"/>
    </source>
</evidence>
<organism evidence="1 2">
    <name type="scientific">[Ruminococcus] lactaris</name>
    <dbReference type="NCBI Taxonomy" id="46228"/>
    <lineage>
        <taxon>Bacteria</taxon>
        <taxon>Bacillati</taxon>
        <taxon>Bacillota</taxon>
        <taxon>Clostridia</taxon>
        <taxon>Lachnospirales</taxon>
        <taxon>Lachnospiraceae</taxon>
        <taxon>Mediterraneibacter</taxon>
    </lineage>
</organism>
<protein>
    <submittedName>
        <fullName evidence="1">Uncharacterized protein</fullName>
    </submittedName>
</protein>
<accession>A0A3E4LWX4</accession>
<dbReference type="AlphaFoldDB" id="A0A3E4LWX4"/>
<evidence type="ECO:0000313" key="2">
    <source>
        <dbReference type="Proteomes" id="UP000260793"/>
    </source>
</evidence>
<dbReference type="EMBL" id="QSQN01000005">
    <property type="protein sequence ID" value="RGK41968.1"/>
    <property type="molecule type" value="Genomic_DNA"/>
</dbReference>